<evidence type="ECO:0000313" key="1">
    <source>
        <dbReference type="EMBL" id="MBD8499445.1"/>
    </source>
</evidence>
<accession>A0ABR9B1X6</accession>
<name>A0ABR9B1X6_9BACL</name>
<proteinExistence type="predicted"/>
<sequence length="199" mass="22600">MVDRENILSEISNSLKSLADRHLKPFDKNLLVCAYITKALALYDIKPIVVGGHSVEIYTNGRYTTVDIDFVFNGRDIAIDVLARLGFIQAESKRHYYIEALAVPIEIPDNHLAGSLDKVIKVDINDDLYVYCIGIEDLLLDRLRAALYWKSESSKEWAIQLFELNKEIVDISYLIVTAQQEDTDLLHLVEALIKGGYLK</sequence>
<gene>
    <name evidence="1" type="ORF">IFO66_14205</name>
</gene>
<dbReference type="EMBL" id="JACYTN010000011">
    <property type="protein sequence ID" value="MBD8499445.1"/>
    <property type="molecule type" value="Genomic_DNA"/>
</dbReference>
<evidence type="ECO:0000313" key="2">
    <source>
        <dbReference type="Proteomes" id="UP000634529"/>
    </source>
</evidence>
<reference evidence="1 2" key="1">
    <citation type="submission" date="2020-09" db="EMBL/GenBank/DDBJ databases">
        <title>Paenibacillus sp. CAU 1523 isolated from sand of Haeundae Beach.</title>
        <authorList>
            <person name="Kim W."/>
        </authorList>
    </citation>
    <scope>NUCLEOTIDE SEQUENCE [LARGE SCALE GENOMIC DNA]</scope>
    <source>
        <strain evidence="1 2">CAU 1523</strain>
    </source>
</reference>
<dbReference type="Proteomes" id="UP000634529">
    <property type="component" value="Unassembled WGS sequence"/>
</dbReference>
<organism evidence="1 2">
    <name type="scientific">Paenibacillus arenosi</name>
    <dbReference type="NCBI Taxonomy" id="2774142"/>
    <lineage>
        <taxon>Bacteria</taxon>
        <taxon>Bacillati</taxon>
        <taxon>Bacillota</taxon>
        <taxon>Bacilli</taxon>
        <taxon>Bacillales</taxon>
        <taxon>Paenibacillaceae</taxon>
        <taxon>Paenibacillus</taxon>
    </lineage>
</organism>
<comment type="caution">
    <text evidence="1">The sequence shown here is derived from an EMBL/GenBank/DDBJ whole genome shotgun (WGS) entry which is preliminary data.</text>
</comment>
<dbReference type="RefSeq" id="WP_192025779.1">
    <property type="nucleotide sequence ID" value="NZ_JACYTN010000011.1"/>
</dbReference>
<protein>
    <submittedName>
        <fullName evidence="1">UbiD family decarboxylase</fullName>
    </submittedName>
</protein>
<keyword evidence="2" id="KW-1185">Reference proteome</keyword>